<dbReference type="Proteomes" id="UP001431209">
    <property type="component" value="Unassembled WGS sequence"/>
</dbReference>
<protein>
    <submittedName>
        <fullName evidence="1">Uncharacterized protein</fullName>
    </submittedName>
</protein>
<evidence type="ECO:0000313" key="1">
    <source>
        <dbReference type="EMBL" id="KAL0479607.1"/>
    </source>
</evidence>
<reference evidence="1 2" key="1">
    <citation type="submission" date="2024-03" db="EMBL/GenBank/DDBJ databases">
        <title>The Acrasis kona genome and developmental transcriptomes reveal deep origins of eukaryotic multicellular pathways.</title>
        <authorList>
            <person name="Sheikh S."/>
            <person name="Fu C.-J."/>
            <person name="Brown M.W."/>
            <person name="Baldauf S.L."/>
        </authorList>
    </citation>
    <scope>NUCLEOTIDE SEQUENCE [LARGE SCALE GENOMIC DNA]</scope>
    <source>
        <strain evidence="1 2">ATCC MYA-3509</strain>
    </source>
</reference>
<organism evidence="1 2">
    <name type="scientific">Acrasis kona</name>
    <dbReference type="NCBI Taxonomy" id="1008807"/>
    <lineage>
        <taxon>Eukaryota</taxon>
        <taxon>Discoba</taxon>
        <taxon>Heterolobosea</taxon>
        <taxon>Tetramitia</taxon>
        <taxon>Eutetramitia</taxon>
        <taxon>Acrasidae</taxon>
        <taxon>Acrasis</taxon>
    </lineage>
</organism>
<evidence type="ECO:0000313" key="2">
    <source>
        <dbReference type="Proteomes" id="UP001431209"/>
    </source>
</evidence>
<name>A0AAW2YR20_9EUKA</name>
<feature type="non-terminal residue" evidence="1">
    <location>
        <position position="385"/>
    </location>
</feature>
<gene>
    <name evidence="1" type="ORF">AKO1_007698</name>
</gene>
<dbReference type="EMBL" id="JAOPGA020000580">
    <property type="protein sequence ID" value="KAL0479607.1"/>
    <property type="molecule type" value="Genomic_DNA"/>
</dbReference>
<accession>A0AAW2YR20</accession>
<dbReference type="Gene3D" id="3.40.50.12390">
    <property type="match status" value="1"/>
</dbReference>
<keyword evidence="2" id="KW-1185">Reference proteome</keyword>
<feature type="non-terminal residue" evidence="1">
    <location>
        <position position="1"/>
    </location>
</feature>
<dbReference type="AlphaFoldDB" id="A0AAW2YR20"/>
<proteinExistence type="predicted"/>
<sequence length="385" mass="44811">NSVVRGIEKYDHVFYELNSSLHVYGRSDRFSSINPALFLRSEVSQLRRSTLGLVRLVVDGPCAFSKIPEQKRRRENSKHLFRPNITPGSVFMDDFELEFPEVLTEFNNVNYLSSNTLGEGEQKIFQEINNKRLENSLVITNDSDTYLYTLSCQHEVDVLIIDRESKYTLIKENLKNIYLKNICEDVDRMCADLCFLTLLIGSDYLKSRVPFDISSIWDTYLNLKNTSTFKESYITNKESVKINLDMLDQVFIVLLKNTSYVSELSTNKEHAKKYFDSLMWNFGLLKQSSSEVDYRYKVFDLQTSEINISSMIRALEKEPSPTFNATPPLSPHAHAVAVIPQYQNYLLHSQYHPIAEEYHRNMYADPANWYNNVLMMEQQINKLSK</sequence>
<comment type="caution">
    <text evidence="1">The sequence shown here is derived from an EMBL/GenBank/DDBJ whole genome shotgun (WGS) entry which is preliminary data.</text>
</comment>